<feature type="transmembrane region" description="Helical" evidence="1">
    <location>
        <begin position="97"/>
        <end position="120"/>
    </location>
</feature>
<reference evidence="3 4" key="1">
    <citation type="submission" date="2020-04" db="EMBL/GenBank/DDBJ databases">
        <title>Massilia sp. nov., a cold adapted bacteria isolated from Arctic soil.</title>
        <authorList>
            <person name="Son J."/>
            <person name="Ka J.-O."/>
        </authorList>
    </citation>
    <scope>NUCLEOTIDE SEQUENCE [LARGE SCALE GENOMIC DNA]</scope>
    <source>
        <strain evidence="3 4">ML15P13</strain>
    </source>
</reference>
<sequence length="157" mass="15810">MNLILLIMAFCVGVAMSVQAAVNTQLAASIGANSVVAAFVSFACGTIVLGGMALSRGGLGPTFAALATQPAWKFAGGFLGAAFVFGTVFLAPRIGLLSLIVLVIAGQLITSMAIDHFGLIHMAARKVSGVRMLGAGVVALGVAVTLFGERIVAGFGR</sequence>
<keyword evidence="1" id="KW-0472">Membrane</keyword>
<keyword evidence="2" id="KW-0732">Signal</keyword>
<organism evidence="3 4">
    <name type="scientific">Telluria aromaticivorans</name>
    <dbReference type="NCBI Taxonomy" id="2725995"/>
    <lineage>
        <taxon>Bacteria</taxon>
        <taxon>Pseudomonadati</taxon>
        <taxon>Pseudomonadota</taxon>
        <taxon>Betaproteobacteria</taxon>
        <taxon>Burkholderiales</taxon>
        <taxon>Oxalobacteraceae</taxon>
        <taxon>Telluria group</taxon>
        <taxon>Telluria</taxon>
    </lineage>
</organism>
<protein>
    <submittedName>
        <fullName evidence="3">EamA-like transporter family protein</fullName>
    </submittedName>
</protein>
<feature type="chain" id="PRO_5031214939" evidence="2">
    <location>
        <begin position="21"/>
        <end position="157"/>
    </location>
</feature>
<feature type="signal peptide" evidence="2">
    <location>
        <begin position="1"/>
        <end position="20"/>
    </location>
</feature>
<name>A0A7Y2K010_9BURK</name>
<keyword evidence="1" id="KW-1133">Transmembrane helix</keyword>
<comment type="caution">
    <text evidence="3">The sequence shown here is derived from an EMBL/GenBank/DDBJ whole genome shotgun (WGS) entry which is preliminary data.</text>
</comment>
<dbReference type="Proteomes" id="UP000533905">
    <property type="component" value="Unassembled WGS sequence"/>
</dbReference>
<dbReference type="PANTHER" id="PTHR34821">
    <property type="entry name" value="INNER MEMBRANE PROTEIN YDCZ"/>
    <property type="match status" value="1"/>
</dbReference>
<dbReference type="EMBL" id="JABAIV010000003">
    <property type="protein sequence ID" value="NNG23568.1"/>
    <property type="molecule type" value="Genomic_DNA"/>
</dbReference>
<evidence type="ECO:0000256" key="2">
    <source>
        <dbReference type="SAM" id="SignalP"/>
    </source>
</evidence>
<dbReference type="AlphaFoldDB" id="A0A7Y2K010"/>
<feature type="transmembrane region" description="Helical" evidence="1">
    <location>
        <begin position="30"/>
        <end position="54"/>
    </location>
</feature>
<dbReference type="InterPro" id="IPR006750">
    <property type="entry name" value="YdcZ"/>
</dbReference>
<dbReference type="Pfam" id="PF04657">
    <property type="entry name" value="DMT_YdcZ"/>
    <property type="match status" value="1"/>
</dbReference>
<proteinExistence type="predicted"/>
<keyword evidence="4" id="KW-1185">Reference proteome</keyword>
<evidence type="ECO:0000313" key="3">
    <source>
        <dbReference type="EMBL" id="NNG23568.1"/>
    </source>
</evidence>
<dbReference type="RefSeq" id="WP_171084244.1">
    <property type="nucleotide sequence ID" value="NZ_JABAIV010000003.1"/>
</dbReference>
<evidence type="ECO:0000313" key="4">
    <source>
        <dbReference type="Proteomes" id="UP000533905"/>
    </source>
</evidence>
<feature type="transmembrane region" description="Helical" evidence="1">
    <location>
        <begin position="74"/>
        <end position="91"/>
    </location>
</feature>
<gene>
    <name evidence="3" type="ORF">HGB41_11245</name>
</gene>
<evidence type="ECO:0000256" key="1">
    <source>
        <dbReference type="SAM" id="Phobius"/>
    </source>
</evidence>
<accession>A0A7Y2K010</accession>
<keyword evidence="1" id="KW-0812">Transmembrane</keyword>
<feature type="transmembrane region" description="Helical" evidence="1">
    <location>
        <begin position="132"/>
        <end position="153"/>
    </location>
</feature>
<dbReference type="PANTHER" id="PTHR34821:SF2">
    <property type="entry name" value="INNER MEMBRANE PROTEIN YDCZ"/>
    <property type="match status" value="1"/>
</dbReference>
<dbReference type="GO" id="GO:0005886">
    <property type="term" value="C:plasma membrane"/>
    <property type="evidence" value="ECO:0007669"/>
    <property type="project" value="TreeGrafter"/>
</dbReference>